<feature type="compositionally biased region" description="Low complexity" evidence="10">
    <location>
        <begin position="301"/>
        <end position="311"/>
    </location>
</feature>
<feature type="compositionally biased region" description="Low complexity" evidence="10">
    <location>
        <begin position="28"/>
        <end position="49"/>
    </location>
</feature>
<accession>A0AAW1W8D9</accession>
<evidence type="ECO:0000256" key="4">
    <source>
        <dbReference type="ARBA" id="ARBA00023015"/>
    </source>
</evidence>
<keyword evidence="2 8" id="KW-0863">Zinc-finger</keyword>
<dbReference type="AlphaFoldDB" id="A0AAW1W8D9"/>
<feature type="region of interest" description="Disordered" evidence="10">
    <location>
        <begin position="301"/>
        <end position="330"/>
    </location>
</feature>
<keyword evidence="13" id="KW-1185">Reference proteome</keyword>
<keyword evidence="5 8" id="KW-0238">DNA-binding</keyword>
<evidence type="ECO:0000256" key="2">
    <source>
        <dbReference type="ARBA" id="ARBA00022771"/>
    </source>
</evidence>
<feature type="compositionally biased region" description="Polar residues" evidence="10">
    <location>
        <begin position="172"/>
        <end position="188"/>
    </location>
</feature>
<evidence type="ECO:0000256" key="9">
    <source>
        <dbReference type="RuleBase" id="RU369094"/>
    </source>
</evidence>
<comment type="function">
    <text evidence="9">Transcription factor that binds specifically to a 5'-AA[AG]G-3' consensus core sequence.</text>
</comment>
<proteinExistence type="predicted"/>
<reference evidence="12 13" key="1">
    <citation type="journal article" date="2023" name="G3 (Bethesda)">
        <title>A chromosome-length genome assembly and annotation of blackberry (Rubus argutus, cv. 'Hillquist').</title>
        <authorList>
            <person name="Bruna T."/>
            <person name="Aryal R."/>
            <person name="Dudchenko O."/>
            <person name="Sargent D.J."/>
            <person name="Mead D."/>
            <person name="Buti M."/>
            <person name="Cavallini A."/>
            <person name="Hytonen T."/>
            <person name="Andres J."/>
            <person name="Pham M."/>
            <person name="Weisz D."/>
            <person name="Mascagni F."/>
            <person name="Usai G."/>
            <person name="Natali L."/>
            <person name="Bassil N."/>
            <person name="Fernandez G.E."/>
            <person name="Lomsadze A."/>
            <person name="Armour M."/>
            <person name="Olukolu B."/>
            <person name="Poorten T."/>
            <person name="Britton C."/>
            <person name="Davik J."/>
            <person name="Ashrafi H."/>
            <person name="Aiden E.L."/>
            <person name="Borodovsky M."/>
            <person name="Worthington M."/>
        </authorList>
    </citation>
    <scope>NUCLEOTIDE SEQUENCE [LARGE SCALE GENOMIC DNA]</scope>
    <source>
        <strain evidence="12">PI 553951</strain>
    </source>
</reference>
<dbReference type="GO" id="GO:0003700">
    <property type="term" value="F:DNA-binding transcription factor activity"/>
    <property type="evidence" value="ECO:0007669"/>
    <property type="project" value="UniProtKB-UniRule"/>
</dbReference>
<keyword evidence="1 9" id="KW-0479">Metal-binding</keyword>
<evidence type="ECO:0000256" key="7">
    <source>
        <dbReference type="ARBA" id="ARBA00023242"/>
    </source>
</evidence>
<dbReference type="EMBL" id="JBEDUW010000006">
    <property type="protein sequence ID" value="KAK9920682.1"/>
    <property type="molecule type" value="Genomic_DNA"/>
</dbReference>
<keyword evidence="6 9" id="KW-0804">Transcription</keyword>
<evidence type="ECO:0000259" key="11">
    <source>
        <dbReference type="PROSITE" id="PS50884"/>
    </source>
</evidence>
<dbReference type="Proteomes" id="UP001457282">
    <property type="component" value="Unassembled WGS sequence"/>
</dbReference>
<dbReference type="PROSITE" id="PS50884">
    <property type="entry name" value="ZF_DOF_2"/>
    <property type="match status" value="1"/>
</dbReference>
<dbReference type="InterPro" id="IPR045174">
    <property type="entry name" value="Dof"/>
</dbReference>
<feature type="domain" description="Dof-type" evidence="11">
    <location>
        <begin position="96"/>
        <end position="150"/>
    </location>
</feature>
<comment type="subcellular location">
    <subcellularLocation>
        <location evidence="8 9">Nucleus</location>
    </subcellularLocation>
</comment>
<organism evidence="12 13">
    <name type="scientific">Rubus argutus</name>
    <name type="common">Southern blackberry</name>
    <dbReference type="NCBI Taxonomy" id="59490"/>
    <lineage>
        <taxon>Eukaryota</taxon>
        <taxon>Viridiplantae</taxon>
        <taxon>Streptophyta</taxon>
        <taxon>Embryophyta</taxon>
        <taxon>Tracheophyta</taxon>
        <taxon>Spermatophyta</taxon>
        <taxon>Magnoliopsida</taxon>
        <taxon>eudicotyledons</taxon>
        <taxon>Gunneridae</taxon>
        <taxon>Pentapetalae</taxon>
        <taxon>rosids</taxon>
        <taxon>fabids</taxon>
        <taxon>Rosales</taxon>
        <taxon>Rosaceae</taxon>
        <taxon>Rosoideae</taxon>
        <taxon>Rosoideae incertae sedis</taxon>
        <taxon>Rubus</taxon>
    </lineage>
</organism>
<keyword evidence="7 8" id="KW-0539">Nucleus</keyword>
<evidence type="ECO:0000256" key="1">
    <source>
        <dbReference type="ARBA" id="ARBA00022723"/>
    </source>
</evidence>
<comment type="caution">
    <text evidence="12">The sequence shown here is derived from an EMBL/GenBank/DDBJ whole genome shotgun (WGS) entry which is preliminary data.</text>
</comment>
<evidence type="ECO:0000313" key="12">
    <source>
        <dbReference type="EMBL" id="KAK9920682.1"/>
    </source>
</evidence>
<sequence length="381" mass="40104">MVFSSIPAYLDPANWQQQPNHHHHHHLLSGSSSNNNNNNNISNNNSQLQPLPPPPPSLPSNPGAGGGGPGGAGSIRPGSMADRARMANIPMPEPALKCPRCESTNTKFCYFNNYSLTQPRHFCKTCRRYWTRGGALRNVPVGGGCRRNKRSSKGGSSRSKSPVSSSDRPTGSAGSSGQAIPSNSSSGTVDMMAAGLSPQIPPLRFMNPFTDHHFAANENLGVNYGVNYGGGVGDLGFQIGSGLGGGISSTATGSLFEQWRFQQQTPSFPFLSGGLDPSPAGLFDNSGVELPGYNQVRPRLLSSGSSVGVSSQMASVKTEDPHHPSHQQQEMNLSRQLLGIQGGNDSQYWINGGGNGNGTSTTAWTDLSGFSSTSTATNHPL</sequence>
<feature type="region of interest" description="Disordered" evidence="10">
    <location>
        <begin position="14"/>
        <end position="79"/>
    </location>
</feature>
<evidence type="ECO:0000256" key="8">
    <source>
        <dbReference type="PROSITE-ProRule" id="PRU00071"/>
    </source>
</evidence>
<keyword evidence="3 9" id="KW-0862">Zinc</keyword>
<evidence type="ECO:0000256" key="5">
    <source>
        <dbReference type="ARBA" id="ARBA00023125"/>
    </source>
</evidence>
<gene>
    <name evidence="12" type="ORF">M0R45_029230</name>
</gene>
<feature type="region of interest" description="Disordered" evidence="10">
    <location>
        <begin position="360"/>
        <end position="381"/>
    </location>
</feature>
<dbReference type="InterPro" id="IPR003851">
    <property type="entry name" value="Znf_Dof"/>
</dbReference>
<dbReference type="GO" id="GO:0008270">
    <property type="term" value="F:zinc ion binding"/>
    <property type="evidence" value="ECO:0007669"/>
    <property type="project" value="UniProtKB-KW"/>
</dbReference>
<evidence type="ECO:0000256" key="6">
    <source>
        <dbReference type="ARBA" id="ARBA00023163"/>
    </source>
</evidence>
<feature type="compositionally biased region" description="Gly residues" evidence="10">
    <location>
        <begin position="63"/>
        <end position="73"/>
    </location>
</feature>
<evidence type="ECO:0000256" key="10">
    <source>
        <dbReference type="SAM" id="MobiDB-lite"/>
    </source>
</evidence>
<evidence type="ECO:0000313" key="13">
    <source>
        <dbReference type="Proteomes" id="UP001457282"/>
    </source>
</evidence>
<protein>
    <recommendedName>
        <fullName evidence="9">Dof zinc finger protein</fullName>
    </recommendedName>
</protein>
<dbReference type="PANTHER" id="PTHR31992:SF352">
    <property type="entry name" value="DOF ZINC FINGER PROTEIN"/>
    <property type="match status" value="1"/>
</dbReference>
<dbReference type="PROSITE" id="PS01361">
    <property type="entry name" value="ZF_DOF_1"/>
    <property type="match status" value="1"/>
</dbReference>
<feature type="compositionally biased region" description="Pro residues" evidence="10">
    <location>
        <begin position="50"/>
        <end position="59"/>
    </location>
</feature>
<dbReference type="Pfam" id="PF02701">
    <property type="entry name" value="Zn_ribbon_Dof"/>
    <property type="match status" value="1"/>
</dbReference>
<dbReference type="GO" id="GO:0005634">
    <property type="term" value="C:nucleus"/>
    <property type="evidence" value="ECO:0007669"/>
    <property type="project" value="UniProtKB-SubCell"/>
</dbReference>
<dbReference type="GO" id="GO:0003677">
    <property type="term" value="F:DNA binding"/>
    <property type="evidence" value="ECO:0007669"/>
    <property type="project" value="UniProtKB-UniRule"/>
</dbReference>
<name>A0AAW1W8D9_RUBAR</name>
<evidence type="ECO:0000256" key="3">
    <source>
        <dbReference type="ARBA" id="ARBA00022833"/>
    </source>
</evidence>
<feature type="compositionally biased region" description="Low complexity" evidence="10">
    <location>
        <begin position="153"/>
        <end position="168"/>
    </location>
</feature>
<feature type="region of interest" description="Disordered" evidence="10">
    <location>
        <begin position="137"/>
        <end position="193"/>
    </location>
</feature>
<keyword evidence="4 9" id="KW-0805">Transcription regulation</keyword>
<dbReference type="PANTHER" id="PTHR31992">
    <property type="entry name" value="DOF ZINC FINGER PROTEIN DOF1.4-RELATED"/>
    <property type="match status" value="1"/>
</dbReference>